<evidence type="ECO:0000256" key="7">
    <source>
        <dbReference type="ARBA" id="ARBA00023034"/>
    </source>
</evidence>
<dbReference type="Pfam" id="PF00535">
    <property type="entry name" value="Glycos_transf_2"/>
    <property type="match status" value="1"/>
</dbReference>
<dbReference type="FunFam" id="2.80.10.50:FF:000123">
    <property type="entry name" value="Polypeptide N-acetylgalactosaminyltransferase"/>
    <property type="match status" value="1"/>
</dbReference>
<dbReference type="Gene3D" id="3.90.550.10">
    <property type="entry name" value="Spore Coat Polysaccharide Biosynthesis Protein SpsA, Chain A"/>
    <property type="match status" value="2"/>
</dbReference>
<reference evidence="13" key="2">
    <citation type="submission" date="2021-08" db="EMBL/GenBank/DDBJ databases">
        <authorList>
            <person name="Eriksson T."/>
        </authorList>
    </citation>
    <scope>NUCLEOTIDE SEQUENCE</scope>
    <source>
        <strain evidence="13">Stoneville</strain>
        <tissue evidence="13">Whole head</tissue>
    </source>
</reference>
<dbReference type="InterPro" id="IPR045885">
    <property type="entry name" value="GalNAc-T"/>
</dbReference>
<proteinExistence type="inferred from homology"/>
<keyword evidence="3" id="KW-0812">Transmembrane</keyword>
<comment type="subcellular location">
    <subcellularLocation>
        <location evidence="1">Golgi apparatus membrane</location>
        <topology evidence="1">Single-pass type II membrane protein</topology>
    </subcellularLocation>
</comment>
<keyword evidence="8" id="KW-0472">Membrane</keyword>
<comment type="similarity">
    <text evidence="2">Belongs to the glycosyltransferase 2 family. GalNAc-T subfamily.</text>
</comment>
<evidence type="ECO:0000256" key="4">
    <source>
        <dbReference type="ARBA" id="ARBA00022734"/>
    </source>
</evidence>
<keyword evidence="4" id="KW-0430">Lectin</keyword>
<dbReference type="CDD" id="cd23462">
    <property type="entry name" value="beta-trefoil_Ricin_Pgant9-like"/>
    <property type="match status" value="1"/>
</dbReference>
<dbReference type="PANTHER" id="PTHR11675:SF131">
    <property type="entry name" value="POLYPEPTIDE N-ACETYLGALACTOSAMINYLTRANSFERASE 9-RELATED"/>
    <property type="match status" value="1"/>
</dbReference>
<feature type="coiled-coil region" evidence="10">
    <location>
        <begin position="1024"/>
        <end position="1139"/>
    </location>
</feature>
<dbReference type="InterPro" id="IPR001173">
    <property type="entry name" value="Glyco_trans_2-like"/>
</dbReference>
<reference evidence="13" key="1">
    <citation type="journal article" date="2020" name="J Insects Food Feed">
        <title>The yellow mealworm (Tenebrio molitor) genome: a resource for the emerging insects as food and feed industry.</title>
        <authorList>
            <person name="Eriksson T."/>
            <person name="Andere A."/>
            <person name="Kelstrup H."/>
            <person name="Emery V."/>
            <person name="Picard C."/>
        </authorList>
    </citation>
    <scope>NUCLEOTIDE SEQUENCE</scope>
    <source>
        <strain evidence="13">Stoneville</strain>
        <tissue evidence="13">Whole head</tissue>
    </source>
</reference>
<dbReference type="SUPFAM" id="SSF50370">
    <property type="entry name" value="Ricin B-like lectins"/>
    <property type="match status" value="2"/>
</dbReference>
<evidence type="ECO:0000256" key="9">
    <source>
        <dbReference type="ARBA" id="ARBA00023157"/>
    </source>
</evidence>
<evidence type="ECO:0000256" key="10">
    <source>
        <dbReference type="SAM" id="Coils"/>
    </source>
</evidence>
<evidence type="ECO:0000256" key="1">
    <source>
        <dbReference type="ARBA" id="ARBA00004323"/>
    </source>
</evidence>
<dbReference type="SMART" id="SM00458">
    <property type="entry name" value="RICIN"/>
    <property type="match status" value="1"/>
</dbReference>
<dbReference type="GO" id="GO:0004653">
    <property type="term" value="F:polypeptide N-acetylgalactosaminyltransferase activity"/>
    <property type="evidence" value="ECO:0007669"/>
    <property type="project" value="TreeGrafter"/>
</dbReference>
<feature type="domain" description="Ricin B lectin" evidence="12">
    <location>
        <begin position="645"/>
        <end position="759"/>
    </location>
</feature>
<keyword evidence="7" id="KW-0333">Golgi apparatus</keyword>
<keyword evidence="5" id="KW-0735">Signal-anchor</keyword>
<keyword evidence="9" id="KW-1015">Disulfide bond</keyword>
<dbReference type="EMBL" id="JABDTM020018621">
    <property type="protein sequence ID" value="KAH0817916.1"/>
    <property type="molecule type" value="Genomic_DNA"/>
</dbReference>
<evidence type="ECO:0000256" key="11">
    <source>
        <dbReference type="SAM" id="MobiDB-lite"/>
    </source>
</evidence>
<dbReference type="Pfam" id="PF00652">
    <property type="entry name" value="Ricin_B_lectin"/>
    <property type="match status" value="1"/>
</dbReference>
<protein>
    <recommendedName>
        <fullName evidence="12">Ricin B lectin domain-containing protein</fullName>
    </recommendedName>
</protein>
<dbReference type="CDD" id="cd02510">
    <property type="entry name" value="pp-GalNAc-T"/>
    <property type="match status" value="1"/>
</dbReference>
<organism evidence="13 14">
    <name type="scientific">Tenebrio molitor</name>
    <name type="common">Yellow mealworm beetle</name>
    <dbReference type="NCBI Taxonomy" id="7067"/>
    <lineage>
        <taxon>Eukaryota</taxon>
        <taxon>Metazoa</taxon>
        <taxon>Ecdysozoa</taxon>
        <taxon>Arthropoda</taxon>
        <taxon>Hexapoda</taxon>
        <taxon>Insecta</taxon>
        <taxon>Pterygota</taxon>
        <taxon>Neoptera</taxon>
        <taxon>Endopterygota</taxon>
        <taxon>Coleoptera</taxon>
        <taxon>Polyphaga</taxon>
        <taxon>Cucujiformia</taxon>
        <taxon>Tenebrionidae</taxon>
        <taxon>Tenebrio</taxon>
    </lineage>
</organism>
<dbReference type="Proteomes" id="UP000719412">
    <property type="component" value="Unassembled WGS sequence"/>
</dbReference>
<evidence type="ECO:0000256" key="8">
    <source>
        <dbReference type="ARBA" id="ARBA00023136"/>
    </source>
</evidence>
<dbReference type="InterPro" id="IPR035992">
    <property type="entry name" value="Ricin_B-like_lectins"/>
</dbReference>
<dbReference type="SUPFAM" id="SSF53448">
    <property type="entry name" value="Nucleotide-diphospho-sugar transferases"/>
    <property type="match status" value="2"/>
</dbReference>
<dbReference type="Gene3D" id="2.80.10.50">
    <property type="match status" value="2"/>
</dbReference>
<evidence type="ECO:0000256" key="6">
    <source>
        <dbReference type="ARBA" id="ARBA00022989"/>
    </source>
</evidence>
<sequence>MYEVPRGIPAKREAVYTVPKQTKGKELKRKKGGNEARGCNTQYIQIVLMRAATEKKSPGWGGIVCQARSWNRTRFASSFVPVYNILKCKAPNRFLENLPTTSVIICFHNEAWSVLLRTVHSVLDRSPTHLIEEVILVDDFSDMDHLKQQLVDYFADEPKVKIIRAKKREGLIRARLLGAANAEGEVLTYLDSHCECTTGWLEPLLDRIARDPTTVVCPVIDVIDDTSLEYHFHDSGGVNVGGFDWNLQFNWHAVPEHEKKRHKNPAEPVYSPTMAGGLFSIDKREGGLPVPGHLAAGPRVNNASRRRECSTVHIIKWFDGTHHDIGSPDRVPSFGKQRICLGGATPTDPPGKLESRRCDVLPTPRGRTRVMERRTRRASVTPRFRHDEHANGGAYCAILICKELTAPGNGGEQSDKSGKEITYYLWRRRDISMPNVKTDKFFERLGTYDNGFDIWGGENLELSFKTWMCGGTLEIVPCSHVGHIFRKRSPYKWRSGVNVLRRNSVRLAEVWLDEYAKYYYQRIGNDKGDFGDISSRRALRENLGCKNFKWYLDTIYPELFIPGEAVASGERAPALAPPPIKPPVCQQIRNLGYGGKTCLDSPARRSDLHKPVGLYPCHRQGGNQISVHGGELCIDSPCKPEDIHKPVESVGSVWETFRGRPPAVEIPLQERSLLLLQFWMYSKSGEIRRDEACLDYSGQEVILYPCHGSKGNQFWDYNKTTKLLRHGSSDKCLAINEAKNKLLMEQCDGDSARQQWSLENYDANKFDNPKMHRECGVTMVVFIDINRAHALHITSASWNNITRHLDRKKRIQEAIDKERAHRESLKDGSRGMTKEWVNSIENLRLRKEEERRDRINKKKEDKIQMFYKMREEQEVVRKQYVDKVRKNVFISTGYPKELTSALILSETLHEREKQREFNEIIKKHDEEVQRQFDDEIIATAARQREEDKEHKLKVLQEERKVAQFLKDQILENEETRKANNRAHVERETRDRINAAREEELLKQFEIDEKKRIRREIALEKKKELAAARVRQQIMEKENAEMEKATEFYSEAKKRIDCMMKIKEKELKAEAIKQREAVAAKVAAIQEAKDAAENERLAKAIAERDAEENARQEEKLALERQAVKDRIEDRKQYLEKLQTEKHIADEMKRWEMLNRIKTEEAIQEYNEQNRRDKWAKVLHYRKELQDQMAEEKQTAKREKEIDEIMSRVSFEQADKMFFEYADEVMELAKSKNRSTYPIEKVIHEYKKANQLLIKDQMGRKIPGRKHRGVRDPEKQQAERLRRIKDKIDAPPTNPDEQQIPKSAQRIAELRAKVKNGDFFRKKAKKPRPKEQFEQYPNESNYQFLLRVNRECSIIKHEAAFEDKFGVEVKKNEDGEIEYIKKRPKDPVQIMMKEARDQKKKKKKKDEEEPRLTKSQKRRLKLAEKKKKKLDGKFDEFEKFQDHVEFGEQAHAPPTLTAPKKIKTNGEAPRPGKKDLLLKSMFNKTTNKTIDRTAKRKDLPNALRRQLDQQQKEVIEAYRLIKGKKREVT</sequence>
<keyword evidence="10" id="KW-0175">Coiled coil</keyword>
<keyword evidence="6" id="KW-1133">Transmembrane helix</keyword>
<dbReference type="PROSITE" id="PS50231">
    <property type="entry name" value="RICIN_B_LECTIN"/>
    <property type="match status" value="1"/>
</dbReference>
<feature type="region of interest" description="Disordered" evidence="11">
    <location>
        <begin position="1443"/>
        <end position="1473"/>
    </location>
</feature>
<evidence type="ECO:0000313" key="14">
    <source>
        <dbReference type="Proteomes" id="UP000719412"/>
    </source>
</evidence>
<feature type="compositionally biased region" description="Basic residues" evidence="11">
    <location>
        <begin position="1412"/>
        <end position="1425"/>
    </location>
</feature>
<evidence type="ECO:0000259" key="12">
    <source>
        <dbReference type="SMART" id="SM00458"/>
    </source>
</evidence>
<comment type="caution">
    <text evidence="13">The sequence shown here is derived from an EMBL/GenBank/DDBJ whole genome shotgun (WGS) entry which is preliminary data.</text>
</comment>
<evidence type="ECO:0000256" key="5">
    <source>
        <dbReference type="ARBA" id="ARBA00022968"/>
    </source>
</evidence>
<keyword evidence="14" id="KW-1185">Reference proteome</keyword>
<dbReference type="GO" id="GO:0006493">
    <property type="term" value="P:protein O-linked glycosylation"/>
    <property type="evidence" value="ECO:0007669"/>
    <property type="project" value="TreeGrafter"/>
</dbReference>
<dbReference type="GO" id="GO:0030246">
    <property type="term" value="F:carbohydrate binding"/>
    <property type="evidence" value="ECO:0007669"/>
    <property type="project" value="UniProtKB-KW"/>
</dbReference>
<feature type="region of interest" description="Disordered" evidence="11">
    <location>
        <begin position="1374"/>
        <end position="1425"/>
    </location>
</feature>
<dbReference type="PANTHER" id="PTHR11675">
    <property type="entry name" value="N-ACETYLGALACTOSAMINYLTRANSFERASE"/>
    <property type="match status" value="1"/>
</dbReference>
<dbReference type="InterPro" id="IPR029044">
    <property type="entry name" value="Nucleotide-diphossugar_trans"/>
</dbReference>
<dbReference type="InterPro" id="IPR000772">
    <property type="entry name" value="Ricin_B_lectin"/>
</dbReference>
<accession>A0A8J6HPY0</accession>
<name>A0A8J6HPY0_TENMO</name>
<evidence type="ECO:0000256" key="3">
    <source>
        <dbReference type="ARBA" id="ARBA00022692"/>
    </source>
</evidence>
<gene>
    <name evidence="13" type="ORF">GEV33_004875</name>
</gene>
<evidence type="ECO:0000313" key="13">
    <source>
        <dbReference type="EMBL" id="KAH0817916.1"/>
    </source>
</evidence>
<evidence type="ECO:0000256" key="2">
    <source>
        <dbReference type="ARBA" id="ARBA00005680"/>
    </source>
</evidence>
<dbReference type="GO" id="GO:0000139">
    <property type="term" value="C:Golgi membrane"/>
    <property type="evidence" value="ECO:0007669"/>
    <property type="project" value="UniProtKB-SubCell"/>
</dbReference>